<organism evidence="1 2">
    <name type="scientific">Dorcoceras hygrometricum</name>
    <dbReference type="NCBI Taxonomy" id="472368"/>
    <lineage>
        <taxon>Eukaryota</taxon>
        <taxon>Viridiplantae</taxon>
        <taxon>Streptophyta</taxon>
        <taxon>Embryophyta</taxon>
        <taxon>Tracheophyta</taxon>
        <taxon>Spermatophyta</taxon>
        <taxon>Magnoliopsida</taxon>
        <taxon>eudicotyledons</taxon>
        <taxon>Gunneridae</taxon>
        <taxon>Pentapetalae</taxon>
        <taxon>asterids</taxon>
        <taxon>lamiids</taxon>
        <taxon>Lamiales</taxon>
        <taxon>Gesneriaceae</taxon>
        <taxon>Didymocarpoideae</taxon>
        <taxon>Trichosporeae</taxon>
        <taxon>Loxocarpinae</taxon>
        <taxon>Dorcoceras</taxon>
    </lineage>
</organism>
<dbReference type="AlphaFoldDB" id="A0A2Z7A1Z7"/>
<reference evidence="1 2" key="1">
    <citation type="journal article" date="2015" name="Proc. Natl. Acad. Sci. U.S.A.">
        <title>The resurrection genome of Boea hygrometrica: A blueprint for survival of dehydration.</title>
        <authorList>
            <person name="Xiao L."/>
            <person name="Yang G."/>
            <person name="Zhang L."/>
            <person name="Yang X."/>
            <person name="Zhao S."/>
            <person name="Ji Z."/>
            <person name="Zhou Q."/>
            <person name="Hu M."/>
            <person name="Wang Y."/>
            <person name="Chen M."/>
            <person name="Xu Y."/>
            <person name="Jin H."/>
            <person name="Xiao X."/>
            <person name="Hu G."/>
            <person name="Bao F."/>
            <person name="Hu Y."/>
            <person name="Wan P."/>
            <person name="Li L."/>
            <person name="Deng X."/>
            <person name="Kuang T."/>
            <person name="Xiang C."/>
            <person name="Zhu J.K."/>
            <person name="Oliver M.J."/>
            <person name="He Y."/>
        </authorList>
    </citation>
    <scope>NUCLEOTIDE SEQUENCE [LARGE SCALE GENOMIC DNA]</scope>
    <source>
        <strain evidence="2">cv. XS01</strain>
    </source>
</reference>
<dbReference type="EMBL" id="KV078528">
    <property type="protein sequence ID" value="KZT76978.1"/>
    <property type="molecule type" value="Genomic_DNA"/>
</dbReference>
<protein>
    <submittedName>
        <fullName evidence="1">Uncharacterized protein</fullName>
    </submittedName>
</protein>
<proteinExistence type="predicted"/>
<name>A0A2Z7A1Z7_9LAMI</name>
<evidence type="ECO:0000313" key="1">
    <source>
        <dbReference type="EMBL" id="KZT76978.1"/>
    </source>
</evidence>
<accession>A0A2Z7A1Z7</accession>
<sequence length="155" mass="17464">MAAPLLARLCASNRARWTRNGRSTLPLLAPKLVDDLRTTPRRWACWPRMDWRSLGAASRELSRTAALLCAMDAADLLHVVVDGCATMVDDERRWKRCWPTQRRSPLRTIGRWLHAGRAMRARCDAAVEHALMRRAKFFVATAPAGRRSGESPAMS</sequence>
<gene>
    <name evidence="1" type="ORF">F511_45997</name>
</gene>
<dbReference type="Proteomes" id="UP000250235">
    <property type="component" value="Unassembled WGS sequence"/>
</dbReference>
<evidence type="ECO:0000313" key="2">
    <source>
        <dbReference type="Proteomes" id="UP000250235"/>
    </source>
</evidence>
<keyword evidence="2" id="KW-1185">Reference proteome</keyword>